<comment type="subcellular location">
    <subcellularLocation>
        <location evidence="1">Cell membrane</location>
        <topology evidence="1">Multi-pass membrane protein</topology>
    </subcellularLocation>
</comment>
<feature type="transmembrane region" description="Helical" evidence="7">
    <location>
        <begin position="637"/>
        <end position="657"/>
    </location>
</feature>
<feature type="transmembrane region" description="Helical" evidence="7">
    <location>
        <begin position="33"/>
        <end position="53"/>
    </location>
</feature>
<feature type="transmembrane region" description="Helical" evidence="7">
    <location>
        <begin position="434"/>
        <end position="457"/>
    </location>
</feature>
<dbReference type="PANTHER" id="PTHR23503">
    <property type="entry name" value="SOLUTE CARRIER FAMILY 2"/>
    <property type="match status" value="1"/>
</dbReference>
<feature type="transmembrane region" description="Helical" evidence="7">
    <location>
        <begin position="826"/>
        <end position="848"/>
    </location>
</feature>
<dbReference type="InterPro" id="IPR003663">
    <property type="entry name" value="Sugar/inositol_transpt"/>
</dbReference>
<keyword evidence="6 7" id="KW-0472">Membrane</keyword>
<feature type="transmembrane region" description="Helical" evidence="7">
    <location>
        <begin position="397"/>
        <end position="419"/>
    </location>
</feature>
<dbReference type="InterPro" id="IPR045263">
    <property type="entry name" value="GLUT"/>
</dbReference>
<dbReference type="GO" id="GO:0005886">
    <property type="term" value="C:plasma membrane"/>
    <property type="evidence" value="ECO:0007669"/>
    <property type="project" value="UniProtKB-SubCell"/>
</dbReference>
<accession>A0A3M7T8W4</accession>
<feature type="transmembrane region" description="Helical" evidence="7">
    <location>
        <begin position="734"/>
        <end position="755"/>
    </location>
</feature>
<dbReference type="NCBIfam" id="TIGR00879">
    <property type="entry name" value="SP"/>
    <property type="match status" value="1"/>
</dbReference>
<feature type="transmembrane region" description="Helical" evidence="7">
    <location>
        <begin position="281"/>
        <end position="299"/>
    </location>
</feature>
<evidence type="ECO:0000256" key="2">
    <source>
        <dbReference type="ARBA" id="ARBA00022448"/>
    </source>
</evidence>
<feature type="transmembrane region" description="Helical" evidence="7">
    <location>
        <begin position="703"/>
        <end position="722"/>
    </location>
</feature>
<proteinExistence type="predicted"/>
<evidence type="ECO:0000256" key="4">
    <source>
        <dbReference type="ARBA" id="ARBA00022692"/>
    </source>
</evidence>
<feature type="transmembrane region" description="Helical" evidence="7">
    <location>
        <begin position="492"/>
        <end position="519"/>
    </location>
</feature>
<keyword evidence="2" id="KW-0813">Transport</keyword>
<dbReference type="Proteomes" id="UP000276133">
    <property type="component" value="Unassembled WGS sequence"/>
</dbReference>
<dbReference type="InterPro" id="IPR005828">
    <property type="entry name" value="MFS_sugar_transport-like"/>
</dbReference>
<dbReference type="GO" id="GO:0005353">
    <property type="term" value="F:fructose transmembrane transporter activity"/>
    <property type="evidence" value="ECO:0007669"/>
    <property type="project" value="UniProtKB-ARBA"/>
</dbReference>
<evidence type="ECO:0000259" key="8">
    <source>
        <dbReference type="PROSITE" id="PS50850"/>
    </source>
</evidence>
<evidence type="ECO:0000256" key="6">
    <source>
        <dbReference type="ARBA" id="ARBA00023136"/>
    </source>
</evidence>
<feature type="domain" description="Major facilitator superfamily (MFS) profile" evidence="8">
    <location>
        <begin position="144"/>
        <end position="585"/>
    </location>
</feature>
<dbReference type="STRING" id="10195.A0A3M7T8W4"/>
<keyword evidence="3" id="KW-1003">Cell membrane</keyword>
<feature type="transmembrane region" description="Helical" evidence="7">
    <location>
        <begin position="531"/>
        <end position="555"/>
    </location>
</feature>
<keyword evidence="9" id="KW-0762">Sugar transport</keyword>
<comment type="caution">
    <text evidence="9">The sequence shown here is derived from an EMBL/GenBank/DDBJ whole genome shotgun (WGS) entry which is preliminary data.</text>
</comment>
<reference evidence="9 10" key="1">
    <citation type="journal article" date="2018" name="Sci. Rep.">
        <title>Genomic signatures of local adaptation to the degree of environmental predictability in rotifers.</title>
        <authorList>
            <person name="Franch-Gras L."/>
            <person name="Hahn C."/>
            <person name="Garcia-Roger E.M."/>
            <person name="Carmona M.J."/>
            <person name="Serra M."/>
            <person name="Gomez A."/>
        </authorList>
    </citation>
    <scope>NUCLEOTIDE SEQUENCE [LARGE SCALE GENOMIC DNA]</scope>
    <source>
        <strain evidence="9">HYR1</strain>
    </source>
</reference>
<feature type="transmembrane region" description="Helical" evidence="7">
    <location>
        <begin position="220"/>
        <end position="241"/>
    </location>
</feature>
<dbReference type="Pfam" id="PF00083">
    <property type="entry name" value="Sugar_tr"/>
    <property type="match status" value="2"/>
</dbReference>
<dbReference type="PROSITE" id="PS00217">
    <property type="entry name" value="SUGAR_TRANSPORT_2"/>
    <property type="match status" value="2"/>
</dbReference>
<name>A0A3M7T8W4_BRAPC</name>
<sequence length="906" mass="102060">MSIDNNEVYQNLTSSSAKSKDVTFCVPFLGKKWNLYLFLCVITVTSASFQFGYNISSLNPPTRVLKQFIFNDTFLFKRYHVGKALFELNEGWLKGNKSKYDEELYKYEERKAAYLETYWTGDVELREKMDAERKEKEKEIEKKYNKSMTIDELFEHLGQVLQNKSNLLESKRVELNNGKLKVEKVTDYIWTAVNCLFVVGGMIGAFTSKYVLDILGRKKGILLHNTFPVVGGVLVVCSFYFRSPVCLVISRFLFGVQGGMSCSLIPTYLSEISPASLRGQTGVAHQLCLTIGILVAQILGFKEILGNQYLWHILLAMPLVPAVAGSLSLLLFFPETPKALLLTNSDVDAARTALRSLRNRANVDSDIDEIQNEAKNSSQSQNVVSFGKLLTSKKLRWSLVTSLALQIAQQLCGINAVFFYSESIFRNSGIEDNYIQYAVLSTGVVNFITTIICVLIIDRLGRKPLLVFPMAVIVVNFILLTTFLEFQENGKIFSYLSIVCVIIFIICFAIGLGPIPFVYVTECFRQDARGAALAVCMFTNWVANLFLTLFFPSLALLLKNYVFLIFAAIVLISVVIIIVKVPETKGRTVEEVIKKLNKEDYNYEKSDQLMIRSMGYSDEPEIYKNPNRPSEQINQKWTLYLFFCVMTVTLASFQFGYNISVMNSPTDILKEFISKESFLFQNVNKSLELNSTEKFQSTPEVDYIWTLVNCLFVVGGMIGAFMSKYILDTLGRKGGILFHYIFSLSGSVLVAISFYSNLPNLLILSRFLFGVQGGMSCSLIPTYLSEISPASLRGQTGVAHQLCLTIGILVAQIFGFKELLGDHSTWHFLLAFPLIPSIFGAVLLSFFFPETPKALINYRKTEAAERALIKLRNRANVNSEKQVVTLPKNKMSLLVNYSQSLDSNGR</sequence>
<dbReference type="GO" id="GO:1990539">
    <property type="term" value="P:fructose import across plasma membrane"/>
    <property type="evidence" value="ECO:0007669"/>
    <property type="project" value="UniProtKB-ARBA"/>
</dbReference>
<keyword evidence="4 7" id="KW-0812">Transmembrane</keyword>
<keyword evidence="10" id="KW-1185">Reference proteome</keyword>
<dbReference type="PANTHER" id="PTHR23503:SF8">
    <property type="entry name" value="FACILITATED GLUCOSE TRANSPORTER PROTEIN 1"/>
    <property type="match status" value="1"/>
</dbReference>
<protein>
    <submittedName>
        <fullName evidence="9">Solute carrier family facilitated glucose transporter member 5</fullName>
    </submittedName>
</protein>
<dbReference type="SUPFAM" id="SSF103473">
    <property type="entry name" value="MFS general substrate transporter"/>
    <property type="match status" value="2"/>
</dbReference>
<dbReference type="EMBL" id="REGN01000126">
    <property type="protein sequence ID" value="RNA44260.1"/>
    <property type="molecule type" value="Genomic_DNA"/>
</dbReference>
<dbReference type="OrthoDB" id="4540492at2759"/>
<evidence type="ECO:0000313" key="10">
    <source>
        <dbReference type="Proteomes" id="UP000276133"/>
    </source>
</evidence>
<feature type="transmembrane region" description="Helical" evidence="7">
    <location>
        <begin position="311"/>
        <end position="333"/>
    </location>
</feature>
<feature type="transmembrane region" description="Helical" evidence="7">
    <location>
        <begin position="761"/>
        <end position="784"/>
    </location>
</feature>
<dbReference type="PROSITE" id="PS50850">
    <property type="entry name" value="MFS"/>
    <property type="match status" value="2"/>
</dbReference>
<dbReference type="InterPro" id="IPR005829">
    <property type="entry name" value="Sugar_transporter_CS"/>
</dbReference>
<dbReference type="InterPro" id="IPR036259">
    <property type="entry name" value="MFS_trans_sf"/>
</dbReference>
<dbReference type="InterPro" id="IPR020846">
    <property type="entry name" value="MFS_dom"/>
</dbReference>
<feature type="transmembrane region" description="Helical" evidence="7">
    <location>
        <begin position="247"/>
        <end position="269"/>
    </location>
</feature>
<gene>
    <name evidence="9" type="ORF">BpHYR1_010538</name>
</gene>
<feature type="transmembrane region" description="Helical" evidence="7">
    <location>
        <begin position="561"/>
        <end position="579"/>
    </location>
</feature>
<feature type="transmembrane region" description="Helical" evidence="7">
    <location>
        <begin position="796"/>
        <end position="814"/>
    </location>
</feature>
<evidence type="ECO:0000256" key="5">
    <source>
        <dbReference type="ARBA" id="ARBA00022989"/>
    </source>
</evidence>
<dbReference type="AlphaFoldDB" id="A0A3M7T8W4"/>
<evidence type="ECO:0000256" key="1">
    <source>
        <dbReference type="ARBA" id="ARBA00004651"/>
    </source>
</evidence>
<feature type="transmembrane region" description="Helical" evidence="7">
    <location>
        <begin position="188"/>
        <end position="208"/>
    </location>
</feature>
<evidence type="ECO:0000256" key="3">
    <source>
        <dbReference type="ARBA" id="ARBA00022475"/>
    </source>
</evidence>
<evidence type="ECO:0000313" key="9">
    <source>
        <dbReference type="EMBL" id="RNA44260.1"/>
    </source>
</evidence>
<dbReference type="PRINTS" id="PR00171">
    <property type="entry name" value="SUGRTRNSPORT"/>
</dbReference>
<keyword evidence="5 7" id="KW-1133">Transmembrane helix</keyword>
<dbReference type="FunFam" id="1.20.1250.20:FF:001511">
    <property type="entry name" value="Solute carrier family 2, facilitated glucose transporter member 5"/>
    <property type="match status" value="1"/>
</dbReference>
<organism evidence="9 10">
    <name type="scientific">Brachionus plicatilis</name>
    <name type="common">Marine rotifer</name>
    <name type="synonym">Brachionus muelleri</name>
    <dbReference type="NCBI Taxonomy" id="10195"/>
    <lineage>
        <taxon>Eukaryota</taxon>
        <taxon>Metazoa</taxon>
        <taxon>Spiralia</taxon>
        <taxon>Gnathifera</taxon>
        <taxon>Rotifera</taxon>
        <taxon>Eurotatoria</taxon>
        <taxon>Monogononta</taxon>
        <taxon>Pseudotrocha</taxon>
        <taxon>Ploima</taxon>
        <taxon>Brachionidae</taxon>
        <taxon>Brachionus</taxon>
    </lineage>
</organism>
<feature type="domain" description="Major facilitator superfamily (MFS) profile" evidence="8">
    <location>
        <begin position="644"/>
        <end position="906"/>
    </location>
</feature>
<dbReference type="Gene3D" id="1.20.1250.20">
    <property type="entry name" value="MFS general substrate transporter like domains"/>
    <property type="match status" value="2"/>
</dbReference>
<evidence type="ECO:0000256" key="7">
    <source>
        <dbReference type="SAM" id="Phobius"/>
    </source>
</evidence>
<feature type="transmembrane region" description="Helical" evidence="7">
    <location>
        <begin position="464"/>
        <end position="486"/>
    </location>
</feature>